<accession>A0ABP5K1K0</accession>
<dbReference type="InterPro" id="IPR050834">
    <property type="entry name" value="Glycosyltransf_2"/>
</dbReference>
<organism evidence="2 3">
    <name type="scientific">Arthrobacter humicola</name>
    <dbReference type="NCBI Taxonomy" id="409291"/>
    <lineage>
        <taxon>Bacteria</taxon>
        <taxon>Bacillati</taxon>
        <taxon>Actinomycetota</taxon>
        <taxon>Actinomycetes</taxon>
        <taxon>Micrococcales</taxon>
        <taxon>Micrococcaceae</taxon>
        <taxon>Arthrobacter</taxon>
    </lineage>
</organism>
<protein>
    <submittedName>
        <fullName evidence="2">Glycosyltransferase family A protein</fullName>
    </submittedName>
</protein>
<sequence length="236" mass="26080">MLAACLAALVGQTRPADEIVVVDNASTDNTAEVCAAAGARRLAVELPGIAACTAHGFDEACSELIARLDTDSIPPADWLERVEAILEKAGPLSAVSGPGDFYGETRFARWVGGSVYIPGYFWAIGWLLGHPPLFGSNFALRSDVWDRIRGSVHRGIPPVHDDLDISYQIPPDVKVIADPGLRVRVSARPLASWHSVGRRLSMAWTTFGIEFRQEGPFRRRRRRRQWERTHSRQTEP</sequence>
<dbReference type="PANTHER" id="PTHR43685">
    <property type="entry name" value="GLYCOSYLTRANSFERASE"/>
    <property type="match status" value="1"/>
</dbReference>
<dbReference type="PANTHER" id="PTHR43685:SF2">
    <property type="entry name" value="GLYCOSYLTRANSFERASE 2-LIKE DOMAIN-CONTAINING PROTEIN"/>
    <property type="match status" value="1"/>
</dbReference>
<evidence type="ECO:0000313" key="3">
    <source>
        <dbReference type="Proteomes" id="UP001500102"/>
    </source>
</evidence>
<reference evidence="3" key="1">
    <citation type="journal article" date="2019" name="Int. J. Syst. Evol. Microbiol.">
        <title>The Global Catalogue of Microorganisms (GCM) 10K type strain sequencing project: providing services to taxonomists for standard genome sequencing and annotation.</title>
        <authorList>
            <consortium name="The Broad Institute Genomics Platform"/>
            <consortium name="The Broad Institute Genome Sequencing Center for Infectious Disease"/>
            <person name="Wu L."/>
            <person name="Ma J."/>
        </authorList>
    </citation>
    <scope>NUCLEOTIDE SEQUENCE [LARGE SCALE GENOMIC DNA]</scope>
    <source>
        <strain evidence="3">JCM 15921</strain>
    </source>
</reference>
<comment type="caution">
    <text evidence="2">The sequence shown here is derived from an EMBL/GenBank/DDBJ whole genome shotgun (WGS) entry which is preliminary data.</text>
</comment>
<dbReference type="Gene3D" id="3.90.550.10">
    <property type="entry name" value="Spore Coat Polysaccharide Biosynthesis Protein SpsA, Chain A"/>
    <property type="match status" value="1"/>
</dbReference>
<dbReference type="SUPFAM" id="SSF53448">
    <property type="entry name" value="Nucleotide-diphospho-sugar transferases"/>
    <property type="match status" value="1"/>
</dbReference>
<gene>
    <name evidence="2" type="ORF">GCM10009825_02300</name>
</gene>
<keyword evidence="3" id="KW-1185">Reference proteome</keyword>
<evidence type="ECO:0000259" key="1">
    <source>
        <dbReference type="Pfam" id="PF00535"/>
    </source>
</evidence>
<dbReference type="Proteomes" id="UP001500102">
    <property type="component" value="Unassembled WGS sequence"/>
</dbReference>
<dbReference type="CDD" id="cd00761">
    <property type="entry name" value="Glyco_tranf_GTA_type"/>
    <property type="match status" value="1"/>
</dbReference>
<name>A0ABP5K1K0_9MICC</name>
<evidence type="ECO:0000313" key="2">
    <source>
        <dbReference type="EMBL" id="GAA2125755.1"/>
    </source>
</evidence>
<proteinExistence type="predicted"/>
<dbReference type="EMBL" id="BAAAQB010000006">
    <property type="protein sequence ID" value="GAA2125755.1"/>
    <property type="molecule type" value="Genomic_DNA"/>
</dbReference>
<feature type="domain" description="Glycosyltransferase 2-like" evidence="1">
    <location>
        <begin position="2"/>
        <end position="113"/>
    </location>
</feature>
<dbReference type="InterPro" id="IPR029044">
    <property type="entry name" value="Nucleotide-diphossugar_trans"/>
</dbReference>
<dbReference type="Pfam" id="PF00535">
    <property type="entry name" value="Glycos_transf_2"/>
    <property type="match status" value="1"/>
</dbReference>
<dbReference type="InterPro" id="IPR001173">
    <property type="entry name" value="Glyco_trans_2-like"/>
</dbReference>